<dbReference type="InterPro" id="IPR011146">
    <property type="entry name" value="HIT-like"/>
</dbReference>
<keyword evidence="4" id="KW-1185">Reference proteome</keyword>
<protein>
    <submittedName>
        <fullName evidence="3">Diadenosine tetraphosphate (Ap4A) hydrolase</fullName>
    </submittedName>
</protein>
<dbReference type="InterPro" id="IPR052908">
    <property type="entry name" value="AP-4-A_phosphorylase"/>
</dbReference>
<proteinExistence type="predicted"/>
<dbReference type="RefSeq" id="WP_217806964.1">
    <property type="nucleotide sequence ID" value="NZ_FWXD01000002.1"/>
</dbReference>
<dbReference type="GO" id="GO:0016787">
    <property type="term" value="F:hydrolase activity"/>
    <property type="evidence" value="ECO:0007669"/>
    <property type="project" value="UniProtKB-KW"/>
</dbReference>
<accession>A0A1W1X327</accession>
<organism evidence="3 4">
    <name type="scientific">Andreprevotia lacus DSM 23236</name>
    <dbReference type="NCBI Taxonomy" id="1121001"/>
    <lineage>
        <taxon>Bacteria</taxon>
        <taxon>Pseudomonadati</taxon>
        <taxon>Pseudomonadota</taxon>
        <taxon>Betaproteobacteria</taxon>
        <taxon>Neisseriales</taxon>
        <taxon>Chitinibacteraceae</taxon>
        <taxon>Andreprevotia</taxon>
    </lineage>
</organism>
<dbReference type="InterPro" id="IPR026026">
    <property type="entry name" value="HIT_Hint"/>
</dbReference>
<dbReference type="EMBL" id="FWXD01000002">
    <property type="protein sequence ID" value="SMC18366.1"/>
    <property type="molecule type" value="Genomic_DNA"/>
</dbReference>
<evidence type="ECO:0000313" key="3">
    <source>
        <dbReference type="EMBL" id="SMC18366.1"/>
    </source>
</evidence>
<sequence>MDAQCVLCQEAGGEVLAGDEMCRVILANEPGYPGLCRVVLNAHVAEMTELPAEQQIALMQRVFAVERVIRATLDPDKINLASLGNVVPHLHWHVIPRWHGDRHFPDPIWAAPRRPDAVSPVTAAQLTQLRAQIRVLFDASLA</sequence>
<dbReference type="PANTHER" id="PTHR42997:SF1">
    <property type="entry name" value="AP-4-A PHOSPHORYLASE"/>
    <property type="match status" value="1"/>
</dbReference>
<dbReference type="Proteomes" id="UP000192761">
    <property type="component" value="Unassembled WGS sequence"/>
</dbReference>
<evidence type="ECO:0000259" key="2">
    <source>
        <dbReference type="PROSITE" id="PS51084"/>
    </source>
</evidence>
<dbReference type="AlphaFoldDB" id="A0A1W1X327"/>
<dbReference type="PIRSF" id="PIRSF000714">
    <property type="entry name" value="HIT"/>
    <property type="match status" value="1"/>
</dbReference>
<reference evidence="3 4" key="1">
    <citation type="submission" date="2017-04" db="EMBL/GenBank/DDBJ databases">
        <authorList>
            <person name="Afonso C.L."/>
            <person name="Miller P.J."/>
            <person name="Scott M.A."/>
            <person name="Spackman E."/>
            <person name="Goraichik I."/>
            <person name="Dimitrov K.M."/>
            <person name="Suarez D.L."/>
            <person name="Swayne D.E."/>
        </authorList>
    </citation>
    <scope>NUCLEOTIDE SEQUENCE [LARGE SCALE GENOMIC DNA]</scope>
    <source>
        <strain evidence="3 4">DSM 23236</strain>
    </source>
</reference>
<gene>
    <name evidence="3" type="ORF">SAMN02745857_00545</name>
</gene>
<feature type="short sequence motif" description="Histidine triad motif" evidence="1">
    <location>
        <begin position="89"/>
        <end position="93"/>
    </location>
</feature>
<dbReference type="InterPro" id="IPR036265">
    <property type="entry name" value="HIT-like_sf"/>
</dbReference>
<dbReference type="SUPFAM" id="SSF54197">
    <property type="entry name" value="HIT-like"/>
    <property type="match status" value="1"/>
</dbReference>
<keyword evidence="3" id="KW-0378">Hydrolase</keyword>
<dbReference type="PROSITE" id="PS51084">
    <property type="entry name" value="HIT_2"/>
    <property type="match status" value="1"/>
</dbReference>
<name>A0A1W1X327_9NEIS</name>
<dbReference type="STRING" id="1121001.SAMN02745857_00545"/>
<evidence type="ECO:0000256" key="1">
    <source>
        <dbReference type="PROSITE-ProRule" id="PRU00464"/>
    </source>
</evidence>
<evidence type="ECO:0000313" key="4">
    <source>
        <dbReference type="Proteomes" id="UP000192761"/>
    </source>
</evidence>
<dbReference type="PANTHER" id="PTHR42997">
    <property type="entry name" value="HIT FAMILY HYDROLASE"/>
    <property type="match status" value="1"/>
</dbReference>
<feature type="domain" description="HIT" evidence="2">
    <location>
        <begin position="2"/>
        <end position="104"/>
    </location>
</feature>
<dbReference type="Gene3D" id="3.30.428.10">
    <property type="entry name" value="HIT-like"/>
    <property type="match status" value="1"/>
</dbReference>
<dbReference type="Pfam" id="PF01230">
    <property type="entry name" value="HIT"/>
    <property type="match status" value="1"/>
</dbReference>